<dbReference type="Ensembl" id="ENSSSCT00040067446.1">
    <property type="protein sequence ID" value="ENSSSCP00040028657.1"/>
    <property type="gene ID" value="ENSSSCG00040049999.1"/>
</dbReference>
<evidence type="ECO:0000313" key="3">
    <source>
        <dbReference type="Proteomes" id="UP000694722"/>
    </source>
</evidence>
<feature type="compositionally biased region" description="Gly residues" evidence="1">
    <location>
        <begin position="72"/>
        <end position="84"/>
    </location>
</feature>
<accession>A0A8D1F1M8</accession>
<dbReference type="AlphaFoldDB" id="A0A8D1F1M8"/>
<proteinExistence type="predicted"/>
<feature type="region of interest" description="Disordered" evidence="1">
    <location>
        <begin position="128"/>
        <end position="162"/>
    </location>
</feature>
<protein>
    <submittedName>
        <fullName evidence="2">Uncharacterized protein</fullName>
    </submittedName>
</protein>
<dbReference type="Proteomes" id="UP000694722">
    <property type="component" value="Unplaced"/>
</dbReference>
<sequence>MPTNFTVVPVEARADGGQDEAAEQTEAPGPPEGAEPDCSNPGERGRTCPRDKGGGRAGPCGPWKHLYPTRGGAPGRQGGAGRPGLVGRLGPRSRPRVRLPGLEAAPASSPATSALLCSCALGQRAAGQKAGPSLVGTSAGRKGSRSWRAGGAPTGQSGAPTEGPACPRCFWNQDVFGTFTFSWGGGIPRPAAGHLGSSPLLLSSGWLGHPE</sequence>
<feature type="region of interest" description="Disordered" evidence="1">
    <location>
        <begin position="1"/>
        <end position="97"/>
    </location>
</feature>
<reference evidence="2" key="1">
    <citation type="submission" date="2025-08" db="UniProtKB">
        <authorList>
            <consortium name="Ensembl"/>
        </authorList>
    </citation>
    <scope>IDENTIFICATION</scope>
</reference>
<name>A0A8D1F1M8_PIG</name>
<feature type="compositionally biased region" description="Basic and acidic residues" evidence="1">
    <location>
        <begin position="43"/>
        <end position="54"/>
    </location>
</feature>
<organism evidence="2 3">
    <name type="scientific">Sus scrofa</name>
    <name type="common">Pig</name>
    <dbReference type="NCBI Taxonomy" id="9823"/>
    <lineage>
        <taxon>Eukaryota</taxon>
        <taxon>Metazoa</taxon>
        <taxon>Chordata</taxon>
        <taxon>Craniata</taxon>
        <taxon>Vertebrata</taxon>
        <taxon>Euteleostomi</taxon>
        <taxon>Mammalia</taxon>
        <taxon>Eutheria</taxon>
        <taxon>Laurasiatheria</taxon>
        <taxon>Artiodactyla</taxon>
        <taxon>Suina</taxon>
        <taxon>Suidae</taxon>
        <taxon>Sus</taxon>
    </lineage>
</organism>
<evidence type="ECO:0000256" key="1">
    <source>
        <dbReference type="SAM" id="MobiDB-lite"/>
    </source>
</evidence>
<evidence type="ECO:0000313" key="2">
    <source>
        <dbReference type="Ensembl" id="ENSSSCP00040028657.1"/>
    </source>
</evidence>